<dbReference type="SMART" id="SM00397">
    <property type="entry name" value="t_SNARE"/>
    <property type="match status" value="1"/>
</dbReference>
<dbReference type="GO" id="GO:0005737">
    <property type="term" value="C:cytoplasm"/>
    <property type="evidence" value="ECO:0007669"/>
    <property type="project" value="UniProtKB-ARBA"/>
</dbReference>
<keyword evidence="4 7" id="KW-1133">Transmembrane helix</keyword>
<dbReference type="PROSITE" id="PS50192">
    <property type="entry name" value="T_SNARE"/>
    <property type="match status" value="1"/>
</dbReference>
<evidence type="ECO:0000256" key="1">
    <source>
        <dbReference type="ARBA" id="ARBA00004167"/>
    </source>
</evidence>
<dbReference type="GeneID" id="30201956"/>
<keyword evidence="10" id="KW-1185">Reference proteome</keyword>
<evidence type="ECO:0000256" key="4">
    <source>
        <dbReference type="ARBA" id="ARBA00022989"/>
    </source>
</evidence>
<protein>
    <recommendedName>
        <fullName evidence="8">t-SNARE coiled-coil homology domain-containing protein</fullName>
    </recommendedName>
</protein>
<gene>
    <name evidence="9" type="ORF">WICANDRAFT_78357</name>
</gene>
<dbReference type="EMBL" id="KV454210">
    <property type="protein sequence ID" value="ODQ59721.1"/>
    <property type="molecule type" value="Genomic_DNA"/>
</dbReference>
<evidence type="ECO:0000256" key="3">
    <source>
        <dbReference type="ARBA" id="ARBA00022692"/>
    </source>
</evidence>
<dbReference type="InterPro" id="IPR000727">
    <property type="entry name" value="T_SNARE_dom"/>
</dbReference>
<dbReference type="OrthoDB" id="244190at2759"/>
<keyword evidence="2" id="KW-0813">Transport</keyword>
<evidence type="ECO:0000256" key="7">
    <source>
        <dbReference type="SAM" id="Phobius"/>
    </source>
</evidence>
<keyword evidence="5 7" id="KW-0472">Membrane</keyword>
<evidence type="ECO:0000256" key="5">
    <source>
        <dbReference type="ARBA" id="ARBA00023136"/>
    </source>
</evidence>
<dbReference type="Proteomes" id="UP000094112">
    <property type="component" value="Unassembled WGS sequence"/>
</dbReference>
<evidence type="ECO:0000259" key="8">
    <source>
        <dbReference type="PROSITE" id="PS50192"/>
    </source>
</evidence>
<dbReference type="RefSeq" id="XP_019038928.1">
    <property type="nucleotide sequence ID" value="XM_019184710.1"/>
</dbReference>
<dbReference type="GO" id="GO:0012505">
    <property type="term" value="C:endomembrane system"/>
    <property type="evidence" value="ECO:0007669"/>
    <property type="project" value="UniProtKB-ARBA"/>
</dbReference>
<accession>A0A1E3P2M6</accession>
<evidence type="ECO:0000313" key="10">
    <source>
        <dbReference type="Proteomes" id="UP000094112"/>
    </source>
</evidence>
<dbReference type="Pfam" id="PF05739">
    <property type="entry name" value="SNARE"/>
    <property type="match status" value="1"/>
</dbReference>
<comment type="subcellular location">
    <subcellularLocation>
        <location evidence="1">Membrane</location>
        <topology evidence="1">Single-pass membrane protein</topology>
    </subcellularLocation>
</comment>
<dbReference type="GO" id="GO:0016020">
    <property type="term" value="C:membrane"/>
    <property type="evidence" value="ECO:0007669"/>
    <property type="project" value="UniProtKB-SubCell"/>
</dbReference>
<evidence type="ECO:0000313" key="9">
    <source>
        <dbReference type="EMBL" id="ODQ59721.1"/>
    </source>
</evidence>
<evidence type="ECO:0000256" key="2">
    <source>
        <dbReference type="ARBA" id="ARBA00022448"/>
    </source>
</evidence>
<sequence>MSTQLSNLRLIESYLDDLRSLIEESDRIQSLGVSSEDNDYDLRKLLSKITKFLERNDDGDDYDELVEQYQELLNEVKTIDTKDYEYVRNIHIKPLNNKKSVRFNDKVEEASPKKFKPYKDQVLDPPAQSDTDQLFDGRELDDDQEDDTDSVNSSSNQEMFIQHQQELVQQDEHLDTLAQSVRRQRALGLDINQELDDQNILLDDLEAQLDHNDRNLSSGQKRLKYFSEKAKENGQWITIIILVIILVLLLIILK</sequence>
<dbReference type="STRING" id="683960.A0A1E3P2M6"/>
<name>A0A1E3P2M6_WICAA</name>
<keyword evidence="3 7" id="KW-0812">Transmembrane</keyword>
<organism evidence="9 10">
    <name type="scientific">Wickerhamomyces anomalus (strain ATCC 58044 / CBS 1984 / NCYC 433 / NRRL Y-366-8)</name>
    <name type="common">Yeast</name>
    <name type="synonym">Hansenula anomala</name>
    <dbReference type="NCBI Taxonomy" id="683960"/>
    <lineage>
        <taxon>Eukaryota</taxon>
        <taxon>Fungi</taxon>
        <taxon>Dikarya</taxon>
        <taxon>Ascomycota</taxon>
        <taxon>Saccharomycotina</taxon>
        <taxon>Saccharomycetes</taxon>
        <taxon>Phaffomycetales</taxon>
        <taxon>Wickerhamomycetaceae</taxon>
        <taxon>Wickerhamomyces</taxon>
    </lineage>
</organism>
<dbReference type="AlphaFoldDB" id="A0A1E3P2M6"/>
<reference evidence="9 10" key="1">
    <citation type="journal article" date="2016" name="Proc. Natl. Acad. Sci. U.S.A.">
        <title>Comparative genomics of biotechnologically important yeasts.</title>
        <authorList>
            <person name="Riley R."/>
            <person name="Haridas S."/>
            <person name="Wolfe K.H."/>
            <person name="Lopes M.R."/>
            <person name="Hittinger C.T."/>
            <person name="Goeker M."/>
            <person name="Salamov A.A."/>
            <person name="Wisecaver J.H."/>
            <person name="Long T.M."/>
            <person name="Calvey C.H."/>
            <person name="Aerts A.L."/>
            <person name="Barry K.W."/>
            <person name="Choi C."/>
            <person name="Clum A."/>
            <person name="Coughlan A.Y."/>
            <person name="Deshpande S."/>
            <person name="Douglass A.P."/>
            <person name="Hanson S.J."/>
            <person name="Klenk H.-P."/>
            <person name="LaButti K.M."/>
            <person name="Lapidus A."/>
            <person name="Lindquist E.A."/>
            <person name="Lipzen A.M."/>
            <person name="Meier-Kolthoff J.P."/>
            <person name="Ohm R.A."/>
            <person name="Otillar R.P."/>
            <person name="Pangilinan J.L."/>
            <person name="Peng Y."/>
            <person name="Rokas A."/>
            <person name="Rosa C.A."/>
            <person name="Scheuner C."/>
            <person name="Sibirny A.A."/>
            <person name="Slot J.C."/>
            <person name="Stielow J.B."/>
            <person name="Sun H."/>
            <person name="Kurtzman C.P."/>
            <person name="Blackwell M."/>
            <person name="Grigoriev I.V."/>
            <person name="Jeffries T.W."/>
        </authorList>
    </citation>
    <scope>NUCLEOTIDE SEQUENCE [LARGE SCALE GENOMIC DNA]</scope>
    <source>
        <strain evidence="10">ATCC 58044 / CBS 1984 / NCYC 433 / NRRL Y-366-8</strain>
    </source>
</reference>
<dbReference type="Gene3D" id="1.20.5.110">
    <property type="match status" value="1"/>
</dbReference>
<dbReference type="PANTHER" id="PTHR12791">
    <property type="entry name" value="GOLGI SNARE BET1-RELATED"/>
    <property type="match status" value="1"/>
</dbReference>
<feature type="region of interest" description="Disordered" evidence="6">
    <location>
        <begin position="114"/>
        <end position="156"/>
    </location>
</feature>
<feature type="compositionally biased region" description="Acidic residues" evidence="6">
    <location>
        <begin position="139"/>
        <end position="149"/>
    </location>
</feature>
<dbReference type="CDD" id="cd15859">
    <property type="entry name" value="SNARE_SYN8"/>
    <property type="match status" value="1"/>
</dbReference>
<proteinExistence type="predicted"/>
<evidence type="ECO:0000256" key="6">
    <source>
        <dbReference type="SAM" id="MobiDB-lite"/>
    </source>
</evidence>
<dbReference type="SUPFAM" id="SSF58038">
    <property type="entry name" value="SNARE fusion complex"/>
    <property type="match status" value="1"/>
</dbReference>
<feature type="domain" description="T-SNARE coiled-coil homology" evidence="8">
    <location>
        <begin position="164"/>
        <end position="226"/>
    </location>
</feature>
<feature type="transmembrane region" description="Helical" evidence="7">
    <location>
        <begin position="234"/>
        <end position="253"/>
    </location>
</feature>